<sequence length="70" mass="8179">MEHHIVVEKMCRCAKRKQMPQIKTFDDKENAMRVARAWAQELNETFCGMHEFDVVEVDDNYVIAVGEGSY</sequence>
<organism evidence="1 2">
    <name type="scientific">Sulfurovum zhangzhouensis</name>
    <dbReference type="NCBI Taxonomy" id="3019067"/>
    <lineage>
        <taxon>Bacteria</taxon>
        <taxon>Pseudomonadati</taxon>
        <taxon>Campylobacterota</taxon>
        <taxon>Epsilonproteobacteria</taxon>
        <taxon>Campylobacterales</taxon>
        <taxon>Sulfurovaceae</taxon>
        <taxon>Sulfurovum</taxon>
    </lineage>
</organism>
<proteinExistence type="predicted"/>
<dbReference type="Proteomes" id="UP001169069">
    <property type="component" value="Unassembled WGS sequence"/>
</dbReference>
<protein>
    <submittedName>
        <fullName evidence="1">Uncharacterized protein</fullName>
    </submittedName>
</protein>
<dbReference type="EMBL" id="JAQIBD010000001">
    <property type="protein sequence ID" value="MDM5270862.1"/>
    <property type="molecule type" value="Genomic_DNA"/>
</dbReference>
<gene>
    <name evidence="1" type="ORF">PGH07_01570</name>
</gene>
<keyword evidence="2" id="KW-1185">Reference proteome</keyword>
<reference evidence="1" key="1">
    <citation type="submission" date="2023-01" db="EMBL/GenBank/DDBJ databases">
        <title>Sulfurovum sp. zt1-1 genome assembly.</title>
        <authorList>
            <person name="Wang J."/>
        </authorList>
    </citation>
    <scope>NUCLEOTIDE SEQUENCE</scope>
    <source>
        <strain evidence="1">Zt1-1</strain>
    </source>
</reference>
<accession>A0ABT7QVQ2</accession>
<dbReference type="RefSeq" id="WP_289412138.1">
    <property type="nucleotide sequence ID" value="NZ_JAQIBD010000001.1"/>
</dbReference>
<evidence type="ECO:0000313" key="1">
    <source>
        <dbReference type="EMBL" id="MDM5270862.1"/>
    </source>
</evidence>
<comment type="caution">
    <text evidence="1">The sequence shown here is derived from an EMBL/GenBank/DDBJ whole genome shotgun (WGS) entry which is preliminary data.</text>
</comment>
<evidence type="ECO:0000313" key="2">
    <source>
        <dbReference type="Proteomes" id="UP001169069"/>
    </source>
</evidence>
<name>A0ABT7QVQ2_9BACT</name>